<dbReference type="AlphaFoldDB" id="A0A9X2JJR5"/>
<organism evidence="1 2">
    <name type="scientific">Aeoliella straminimaris</name>
    <dbReference type="NCBI Taxonomy" id="2954799"/>
    <lineage>
        <taxon>Bacteria</taxon>
        <taxon>Pseudomonadati</taxon>
        <taxon>Planctomycetota</taxon>
        <taxon>Planctomycetia</taxon>
        <taxon>Pirellulales</taxon>
        <taxon>Lacipirellulaceae</taxon>
        <taxon>Aeoliella</taxon>
    </lineage>
</organism>
<reference evidence="1" key="1">
    <citation type="submission" date="2022-06" db="EMBL/GenBank/DDBJ databases">
        <title>Aeoliella straminimaris, a novel planctomycete from sediments.</title>
        <authorList>
            <person name="Vitorino I.R."/>
            <person name="Lage O.M."/>
        </authorList>
    </citation>
    <scope>NUCLEOTIDE SEQUENCE</scope>
    <source>
        <strain evidence="1">ICT_H6.2</strain>
    </source>
</reference>
<keyword evidence="2" id="KW-1185">Reference proteome</keyword>
<accession>A0A9X2JJR5</accession>
<gene>
    <name evidence="1" type="ORF">NG895_24485</name>
</gene>
<proteinExistence type="predicted"/>
<dbReference type="EMBL" id="JAMXLR010000088">
    <property type="protein sequence ID" value="MCO6047068.1"/>
    <property type="molecule type" value="Genomic_DNA"/>
</dbReference>
<protein>
    <recommendedName>
        <fullName evidence="3">PEP-CTERM protein-sorting domain-containing protein</fullName>
    </recommendedName>
</protein>
<sequence>MEFMDEKTVILSGTVTRDFDPNYIGTTMAFVVRDNGQGANSPPDLATGVLFGADYDTPLNFIGADEAFMNYAGALRGFGTVEEELANYPWKSNFQVWPHGPGAIASSAVPEPSTAILCAIAVGGVLVRLRRSVPVNRTAD</sequence>
<dbReference type="Proteomes" id="UP001155241">
    <property type="component" value="Unassembled WGS sequence"/>
</dbReference>
<name>A0A9X2JJR5_9BACT</name>
<evidence type="ECO:0008006" key="3">
    <source>
        <dbReference type="Google" id="ProtNLM"/>
    </source>
</evidence>
<comment type="caution">
    <text evidence="1">The sequence shown here is derived from an EMBL/GenBank/DDBJ whole genome shotgun (WGS) entry which is preliminary data.</text>
</comment>
<evidence type="ECO:0000313" key="1">
    <source>
        <dbReference type="EMBL" id="MCO6047068.1"/>
    </source>
</evidence>
<evidence type="ECO:0000313" key="2">
    <source>
        <dbReference type="Proteomes" id="UP001155241"/>
    </source>
</evidence>
<dbReference type="RefSeq" id="WP_252855181.1">
    <property type="nucleotide sequence ID" value="NZ_JAMXLR010000088.1"/>
</dbReference>